<comment type="caution">
    <text evidence="1">The sequence shown here is derived from an EMBL/GenBank/DDBJ whole genome shotgun (WGS) entry which is preliminary data.</text>
</comment>
<sequence length="589" mass="65261">MTDALTITRQNALKALTPPPRLSLSEWIETHMRLPEGVSALPGRVSLWPYQREIADAISDPTLERVTLVKPVRVGFTTLLTGALASYVANEPAPILALLPTEADCRDYTVSDLEPIFEATPALRGLISADADESGRSTLLSRRFPGGSLKIIAAKSPRNLRRHNVRVLLIDEADAMEAGVEGSPITLAERRTLSFANRKIILGSTPTHEATSNVLRAYARSDQRIYEVPCPDCGHHHEIQWAYIVWPEGEPQKAAYVCPECGSVVEERHKAEMIQKGRWRATQPHVVGHAGFRLNALVSTLANASWGKLAAEFVEAKKQPDTLQVFVNTILAQGWREAAEELDEAVLAARAEPFGLPDAIPPDVLFVTAGVDVQRDRLEIVFLGWGRDEIFVLSQFVIWGNPIADDVWAELDDALRTIWKHPKGGILRVDAAAVDAGDGETMDRVIAFCRPRSVRRVYAIKGAAGNRPVIRASDTRGSRLFIVGVDSVKGQLTSRLSRGKSVRFSDSLEGRFYEELASERLVMRYVKGAPVRQWERIPGRRAESLDCVVYAMAVRALVNAKVERREEEVEAKKLPKTARSVVKSSWLNR</sequence>
<dbReference type="EMBL" id="JAMQGO010000005">
    <property type="protein sequence ID" value="MCM2562502.1"/>
    <property type="molecule type" value="Genomic_DNA"/>
</dbReference>
<dbReference type="Proteomes" id="UP001203036">
    <property type="component" value="Unassembled WGS sequence"/>
</dbReference>
<accession>A0ACC5ZW35</accession>
<evidence type="ECO:0000313" key="1">
    <source>
        <dbReference type="EMBL" id="MCM2562502.1"/>
    </source>
</evidence>
<evidence type="ECO:0000313" key="2">
    <source>
        <dbReference type="Proteomes" id="UP001203036"/>
    </source>
</evidence>
<reference evidence="1" key="1">
    <citation type="submission" date="2022-06" db="EMBL/GenBank/DDBJ databases">
        <title>Lutimaribacter sp. EGI FJ00013, a novel bacterium isolated from a salt lake sediment enrichment.</title>
        <authorList>
            <person name="Gao L."/>
            <person name="Fang B.-Z."/>
            <person name="Li W.-J."/>
        </authorList>
    </citation>
    <scope>NUCLEOTIDE SEQUENCE</scope>
    <source>
        <strain evidence="1">EGI FJ00013</strain>
    </source>
</reference>
<protein>
    <submittedName>
        <fullName evidence="1">Phage terminase large subunit family protein</fullName>
    </submittedName>
</protein>
<keyword evidence="2" id="KW-1185">Reference proteome</keyword>
<proteinExistence type="predicted"/>
<gene>
    <name evidence="1" type="ORF">M8744_10145</name>
</gene>
<organism evidence="1 2">
    <name type="scientific">Lutimaribacter degradans</name>
    <dbReference type="NCBI Taxonomy" id="2945989"/>
    <lineage>
        <taxon>Bacteria</taxon>
        <taxon>Pseudomonadati</taxon>
        <taxon>Pseudomonadota</taxon>
        <taxon>Alphaproteobacteria</taxon>
        <taxon>Rhodobacterales</taxon>
        <taxon>Roseobacteraceae</taxon>
        <taxon>Lutimaribacter</taxon>
    </lineage>
</organism>
<name>A0ACC5ZW35_9RHOB</name>